<dbReference type="GO" id="GO:0043138">
    <property type="term" value="F:3'-5' DNA helicase activity"/>
    <property type="evidence" value="ECO:0007669"/>
    <property type="project" value="UniProtKB-EC"/>
</dbReference>
<evidence type="ECO:0000256" key="4">
    <source>
        <dbReference type="ARBA" id="ARBA00034617"/>
    </source>
</evidence>
<dbReference type="Pfam" id="PF00270">
    <property type="entry name" value="DEAD"/>
    <property type="match status" value="1"/>
</dbReference>
<comment type="caution">
    <text evidence="7">The sequence shown here is derived from an EMBL/GenBank/DDBJ whole genome shotgun (WGS) entry which is preliminary data.</text>
</comment>
<feature type="domain" description="Helicase ATP-binding" evidence="6">
    <location>
        <begin position="21"/>
        <end position="148"/>
    </location>
</feature>
<name>A0AAD4EJX5_9AGAM</name>
<dbReference type="PANTHER" id="PTHR13710">
    <property type="entry name" value="DNA HELICASE RECQ FAMILY MEMBER"/>
    <property type="match status" value="1"/>
</dbReference>
<dbReference type="GO" id="GO:0005737">
    <property type="term" value="C:cytoplasm"/>
    <property type="evidence" value="ECO:0007669"/>
    <property type="project" value="TreeGrafter"/>
</dbReference>
<evidence type="ECO:0000259" key="6">
    <source>
        <dbReference type="PROSITE" id="PS51192"/>
    </source>
</evidence>
<dbReference type="GO" id="GO:0003677">
    <property type="term" value="F:DNA binding"/>
    <property type="evidence" value="ECO:0007669"/>
    <property type="project" value="UniProtKB-KW"/>
</dbReference>
<comment type="catalytic activity">
    <reaction evidence="4">
        <text>Couples ATP hydrolysis with the unwinding of duplex DNA by translocating in the 3'-5' direction.</text>
        <dbReference type="EC" id="5.6.2.4"/>
    </reaction>
</comment>
<organism evidence="7 8">
    <name type="scientific">Suillus fuscotomentosus</name>
    <dbReference type="NCBI Taxonomy" id="1912939"/>
    <lineage>
        <taxon>Eukaryota</taxon>
        <taxon>Fungi</taxon>
        <taxon>Dikarya</taxon>
        <taxon>Basidiomycota</taxon>
        <taxon>Agaricomycotina</taxon>
        <taxon>Agaricomycetes</taxon>
        <taxon>Agaricomycetidae</taxon>
        <taxon>Boletales</taxon>
        <taxon>Suillineae</taxon>
        <taxon>Suillaceae</taxon>
        <taxon>Suillus</taxon>
    </lineage>
</organism>
<evidence type="ECO:0000313" key="8">
    <source>
        <dbReference type="Proteomes" id="UP001195769"/>
    </source>
</evidence>
<dbReference type="GO" id="GO:0005694">
    <property type="term" value="C:chromosome"/>
    <property type="evidence" value="ECO:0007669"/>
    <property type="project" value="TreeGrafter"/>
</dbReference>
<dbReference type="GO" id="GO:0009378">
    <property type="term" value="F:four-way junction helicase activity"/>
    <property type="evidence" value="ECO:0007669"/>
    <property type="project" value="TreeGrafter"/>
</dbReference>
<dbReference type="PANTHER" id="PTHR13710:SF105">
    <property type="entry name" value="ATP-DEPENDENT DNA HELICASE Q1"/>
    <property type="match status" value="1"/>
</dbReference>
<dbReference type="SUPFAM" id="SSF52540">
    <property type="entry name" value="P-loop containing nucleoside triphosphate hydrolases"/>
    <property type="match status" value="1"/>
</dbReference>
<dbReference type="GO" id="GO:0016787">
    <property type="term" value="F:hydrolase activity"/>
    <property type="evidence" value="ECO:0007669"/>
    <property type="project" value="UniProtKB-KW"/>
</dbReference>
<gene>
    <name evidence="7" type="ORF">F5891DRAFT_1182597</name>
</gene>
<protein>
    <recommendedName>
        <fullName evidence="5">DNA 3'-5' helicase</fullName>
        <ecNumber evidence="5">5.6.2.4</ecNumber>
    </recommendedName>
</protein>
<dbReference type="EC" id="5.6.2.4" evidence="5"/>
<keyword evidence="3" id="KW-0413">Isomerase</keyword>
<keyword evidence="7" id="KW-0378">Hydrolase</keyword>
<comment type="similarity">
    <text evidence="1">Belongs to the helicase family. RecQ subfamily.</text>
</comment>
<dbReference type="InterPro" id="IPR027417">
    <property type="entry name" value="P-loop_NTPase"/>
</dbReference>
<proteinExistence type="inferred from homology"/>
<dbReference type="InterPro" id="IPR014001">
    <property type="entry name" value="Helicase_ATP-bd"/>
</dbReference>
<sequence>MSALQYKVPAFNDLKKLLDSALSQLQKKDVFTISPTGSGKTLTFWIPMLCNDGGVTIIITPLNILGDKNETEVRAMGISAMNLTATTATDEVFKDIEDLKYRVIGVSPERILQDQCFRMLWKSKKFTGKLFNITIDEGHCVSEWGDGF</sequence>
<dbReference type="Proteomes" id="UP001195769">
    <property type="component" value="Unassembled WGS sequence"/>
</dbReference>
<accession>A0AAD4EJX5</accession>
<dbReference type="RefSeq" id="XP_041231924.1">
    <property type="nucleotide sequence ID" value="XM_041366189.1"/>
</dbReference>
<dbReference type="EMBL" id="JABBWK010000005">
    <property type="protein sequence ID" value="KAG1906349.1"/>
    <property type="molecule type" value="Genomic_DNA"/>
</dbReference>
<dbReference type="GeneID" id="64660487"/>
<evidence type="ECO:0000256" key="3">
    <source>
        <dbReference type="ARBA" id="ARBA00023235"/>
    </source>
</evidence>
<reference evidence="7" key="1">
    <citation type="journal article" date="2020" name="New Phytol.">
        <title>Comparative genomics reveals dynamic genome evolution in host specialist ectomycorrhizal fungi.</title>
        <authorList>
            <person name="Lofgren L.A."/>
            <person name="Nguyen N.H."/>
            <person name="Vilgalys R."/>
            <person name="Ruytinx J."/>
            <person name="Liao H.L."/>
            <person name="Branco S."/>
            <person name="Kuo A."/>
            <person name="LaButti K."/>
            <person name="Lipzen A."/>
            <person name="Andreopoulos W."/>
            <person name="Pangilinan J."/>
            <person name="Riley R."/>
            <person name="Hundley H."/>
            <person name="Na H."/>
            <person name="Barry K."/>
            <person name="Grigoriev I.V."/>
            <person name="Stajich J.E."/>
            <person name="Kennedy P.G."/>
        </authorList>
    </citation>
    <scope>NUCLEOTIDE SEQUENCE</scope>
    <source>
        <strain evidence="7">FC203</strain>
    </source>
</reference>
<dbReference type="InterPro" id="IPR011545">
    <property type="entry name" value="DEAD/DEAH_box_helicase_dom"/>
</dbReference>
<dbReference type="PROSITE" id="PS51192">
    <property type="entry name" value="HELICASE_ATP_BIND_1"/>
    <property type="match status" value="1"/>
</dbReference>
<dbReference type="AlphaFoldDB" id="A0AAD4EJX5"/>
<dbReference type="GO" id="GO:0005524">
    <property type="term" value="F:ATP binding"/>
    <property type="evidence" value="ECO:0007669"/>
    <property type="project" value="InterPro"/>
</dbReference>
<evidence type="ECO:0000256" key="1">
    <source>
        <dbReference type="ARBA" id="ARBA00005446"/>
    </source>
</evidence>
<evidence type="ECO:0000256" key="2">
    <source>
        <dbReference type="ARBA" id="ARBA00023125"/>
    </source>
</evidence>
<dbReference type="Gene3D" id="3.40.50.300">
    <property type="entry name" value="P-loop containing nucleotide triphosphate hydrolases"/>
    <property type="match status" value="1"/>
</dbReference>
<keyword evidence="2" id="KW-0238">DNA-binding</keyword>
<dbReference type="GO" id="GO:0000724">
    <property type="term" value="P:double-strand break repair via homologous recombination"/>
    <property type="evidence" value="ECO:0007669"/>
    <property type="project" value="TreeGrafter"/>
</dbReference>
<evidence type="ECO:0000256" key="5">
    <source>
        <dbReference type="ARBA" id="ARBA00034808"/>
    </source>
</evidence>
<keyword evidence="8" id="KW-1185">Reference proteome</keyword>
<evidence type="ECO:0000313" key="7">
    <source>
        <dbReference type="EMBL" id="KAG1906349.1"/>
    </source>
</evidence>